<dbReference type="InterPro" id="IPR050631">
    <property type="entry name" value="PheA/TfdB_FAD_monoxygenase"/>
</dbReference>
<evidence type="ECO:0000313" key="5">
    <source>
        <dbReference type="EMBL" id="RPB02448.1"/>
    </source>
</evidence>
<organism evidence="5 6">
    <name type="scientific">Choiromyces venosus 120613-1</name>
    <dbReference type="NCBI Taxonomy" id="1336337"/>
    <lineage>
        <taxon>Eukaryota</taxon>
        <taxon>Fungi</taxon>
        <taxon>Dikarya</taxon>
        <taxon>Ascomycota</taxon>
        <taxon>Pezizomycotina</taxon>
        <taxon>Pezizomycetes</taxon>
        <taxon>Pezizales</taxon>
        <taxon>Tuberaceae</taxon>
        <taxon>Choiromyces</taxon>
    </lineage>
</organism>
<feature type="domain" description="FAD-binding" evidence="4">
    <location>
        <begin position="318"/>
        <end position="379"/>
    </location>
</feature>
<dbReference type="PANTHER" id="PTHR43476:SF3">
    <property type="entry name" value="FAD-BINDING MONOOXYGENASE"/>
    <property type="match status" value="1"/>
</dbReference>
<dbReference type="AlphaFoldDB" id="A0A3N4JYV6"/>
<evidence type="ECO:0000256" key="1">
    <source>
        <dbReference type="ARBA" id="ARBA00022630"/>
    </source>
</evidence>
<evidence type="ECO:0000259" key="4">
    <source>
        <dbReference type="Pfam" id="PF01494"/>
    </source>
</evidence>
<dbReference type="Proteomes" id="UP000276215">
    <property type="component" value="Unassembled WGS sequence"/>
</dbReference>
<sequence length="639" mass="71199">MAGMEIEICDIIIIGAGPTGSVLSAILSRSTPTPHTITLERDTHITTDPRGIALDEDGIRLLQGVGLYKETFAEIGEGMGYFNFIPGKNDLSVPPFLRFNLATIEGGTGHVGFLCHKQPVLEGCLRRVVERSDKAEIRGGCELVGIDEVSDGVIATYVRDGREHKLKGKFLVGADGKTGFTRKMYLEAKGVKLESSDKFRYNAVWVALNWHILLPTPETHPDFPLWKLGFTPQGVYDAFFPIHFRFICNPDRPSVCGRFGLGKDRLWRFEFIVKEGEDGMKMAEWKNVWKIVGPYLKHDGKRYGLSDDVCFPQDCIKVLRSRPFSFAARSCNKWSVGRVILCGDAAHVFPPFGGQGIASGFRDASSLAWRLNLACRSASTFNHETLFEGWYSERKQQLEKSLAATIQNGNLCNEPSKIKAFIRNTYFSLIRLWPAWAHQLELGPRAEGMVKYSWIKGMPFLPLLGGGGCIPQVWSAHLAEGAGKGDIFTDDAIFRMGKKGLFQIVALLDSIDDVEDAMKGLTGIDQVSSGEVLAEEATFIIHDTSFSDPAARLAVPKNLTEDRRVVRIVSAEEAKVCNDSEKVPTWPEPLYYNCYRLQEEYAGKRYLIVRPDRFAFAACEGRDELMEAAGMIGKVLRDE</sequence>
<evidence type="ECO:0000313" key="6">
    <source>
        <dbReference type="Proteomes" id="UP000276215"/>
    </source>
</evidence>
<dbReference type="GO" id="GO:0071949">
    <property type="term" value="F:FAD binding"/>
    <property type="evidence" value="ECO:0007669"/>
    <property type="project" value="InterPro"/>
</dbReference>
<dbReference type="PRINTS" id="PR00420">
    <property type="entry name" value="RNGMNOXGNASE"/>
</dbReference>
<keyword evidence="1" id="KW-0285">Flavoprotein</keyword>
<dbReference type="InterPro" id="IPR002938">
    <property type="entry name" value="FAD-bd"/>
</dbReference>
<dbReference type="GO" id="GO:0019622">
    <property type="term" value="P:3-(3-hydroxy)phenylpropionate catabolic process"/>
    <property type="evidence" value="ECO:0007669"/>
    <property type="project" value="TreeGrafter"/>
</dbReference>
<dbReference type="STRING" id="1336337.A0A3N4JYV6"/>
<protein>
    <submittedName>
        <fullName evidence="5">Putative monooxygenase</fullName>
    </submittedName>
</protein>
<dbReference type="Pfam" id="PF01494">
    <property type="entry name" value="FAD_binding_3"/>
    <property type="match status" value="2"/>
</dbReference>
<dbReference type="EMBL" id="ML120368">
    <property type="protein sequence ID" value="RPB02448.1"/>
    <property type="molecule type" value="Genomic_DNA"/>
</dbReference>
<dbReference type="OrthoDB" id="10016252at2759"/>
<name>A0A3N4JYV6_9PEZI</name>
<keyword evidence="5" id="KW-0503">Monooxygenase</keyword>
<dbReference type="InterPro" id="IPR036188">
    <property type="entry name" value="FAD/NAD-bd_sf"/>
</dbReference>
<keyword evidence="2" id="KW-0274">FAD</keyword>
<accession>A0A3N4JYV6</accession>
<reference evidence="5 6" key="1">
    <citation type="journal article" date="2018" name="Nat. Ecol. Evol.">
        <title>Pezizomycetes genomes reveal the molecular basis of ectomycorrhizal truffle lifestyle.</title>
        <authorList>
            <person name="Murat C."/>
            <person name="Payen T."/>
            <person name="Noel B."/>
            <person name="Kuo A."/>
            <person name="Morin E."/>
            <person name="Chen J."/>
            <person name="Kohler A."/>
            <person name="Krizsan K."/>
            <person name="Balestrini R."/>
            <person name="Da Silva C."/>
            <person name="Montanini B."/>
            <person name="Hainaut M."/>
            <person name="Levati E."/>
            <person name="Barry K.W."/>
            <person name="Belfiori B."/>
            <person name="Cichocki N."/>
            <person name="Clum A."/>
            <person name="Dockter R.B."/>
            <person name="Fauchery L."/>
            <person name="Guy J."/>
            <person name="Iotti M."/>
            <person name="Le Tacon F."/>
            <person name="Lindquist E.A."/>
            <person name="Lipzen A."/>
            <person name="Malagnac F."/>
            <person name="Mello A."/>
            <person name="Molinier V."/>
            <person name="Miyauchi S."/>
            <person name="Poulain J."/>
            <person name="Riccioni C."/>
            <person name="Rubini A."/>
            <person name="Sitrit Y."/>
            <person name="Splivallo R."/>
            <person name="Traeger S."/>
            <person name="Wang M."/>
            <person name="Zifcakova L."/>
            <person name="Wipf D."/>
            <person name="Zambonelli A."/>
            <person name="Paolocci F."/>
            <person name="Nowrousian M."/>
            <person name="Ottonello S."/>
            <person name="Baldrian P."/>
            <person name="Spatafora J.W."/>
            <person name="Henrissat B."/>
            <person name="Nagy L.G."/>
            <person name="Aury J.M."/>
            <person name="Wincker P."/>
            <person name="Grigoriev I.V."/>
            <person name="Bonfante P."/>
            <person name="Martin F.M."/>
        </authorList>
    </citation>
    <scope>NUCLEOTIDE SEQUENCE [LARGE SCALE GENOMIC DNA]</scope>
    <source>
        <strain evidence="5 6">120613-1</strain>
    </source>
</reference>
<feature type="domain" description="FAD-binding" evidence="4">
    <location>
        <begin position="9"/>
        <end position="184"/>
    </location>
</feature>
<dbReference type="Gene3D" id="3.50.50.60">
    <property type="entry name" value="FAD/NAD(P)-binding domain"/>
    <property type="match status" value="2"/>
</dbReference>
<evidence type="ECO:0000256" key="3">
    <source>
        <dbReference type="ARBA" id="ARBA00023002"/>
    </source>
</evidence>
<keyword evidence="6" id="KW-1185">Reference proteome</keyword>
<proteinExistence type="predicted"/>
<dbReference type="PANTHER" id="PTHR43476">
    <property type="entry name" value="3-(3-HYDROXY-PHENYL)PROPIONATE/3-HYDROXYCINNAMIC ACID HYDROXYLASE"/>
    <property type="match status" value="1"/>
</dbReference>
<gene>
    <name evidence="5" type="ORF">L873DRAFT_464341</name>
</gene>
<dbReference type="SUPFAM" id="SSF51905">
    <property type="entry name" value="FAD/NAD(P)-binding domain"/>
    <property type="match status" value="1"/>
</dbReference>
<evidence type="ECO:0000256" key="2">
    <source>
        <dbReference type="ARBA" id="ARBA00022827"/>
    </source>
</evidence>
<dbReference type="GO" id="GO:0008688">
    <property type="term" value="F:3-(3-hydroxyphenyl)propionate hydroxylase activity"/>
    <property type="evidence" value="ECO:0007669"/>
    <property type="project" value="TreeGrafter"/>
</dbReference>
<keyword evidence="3" id="KW-0560">Oxidoreductase</keyword>